<sequence length="72" mass="7684">MTFVGQGGASVTYRQEATVSAAEEEIQVIWPPETRVCRLTTECGTEGTWVGPDGEYVSGVSVEMAATASDRQ</sequence>
<accession>E4NTM2</accession>
<dbReference type="RefSeq" id="WP_013440562.1">
    <property type="nucleotide sequence ID" value="NC_014729.1"/>
</dbReference>
<protein>
    <submittedName>
        <fullName evidence="1">Uncharacterized protein</fullName>
    </submittedName>
</protein>
<organism evidence="1 2">
    <name type="scientific">Halogeometricum borinquense (strain ATCC 700274 / DSM 11551 / JCM 10706 / KCTC 4070 / PR3)</name>
    <dbReference type="NCBI Taxonomy" id="469382"/>
    <lineage>
        <taxon>Archaea</taxon>
        <taxon>Methanobacteriati</taxon>
        <taxon>Methanobacteriota</taxon>
        <taxon>Stenosarchaea group</taxon>
        <taxon>Halobacteria</taxon>
        <taxon>Halobacteriales</taxon>
        <taxon>Haloferacaceae</taxon>
        <taxon>Halogeometricum</taxon>
    </lineage>
</organism>
<dbReference type="AlphaFoldDB" id="E4NTM2"/>
<evidence type="ECO:0000313" key="1">
    <source>
        <dbReference type="EMBL" id="ADQ67074.1"/>
    </source>
</evidence>
<dbReference type="KEGG" id="hbo:Hbor_15010"/>
<evidence type="ECO:0000313" key="2">
    <source>
        <dbReference type="Proteomes" id="UP000006663"/>
    </source>
</evidence>
<gene>
    <name evidence="1" type="ordered locus">Hbor_15010</name>
</gene>
<dbReference type="STRING" id="469382.Hbor_15010"/>
<reference evidence="1 2" key="1">
    <citation type="journal article" date="2009" name="Stand. Genomic Sci.">
        <title>Complete genome sequence of Halogeometricum borinquense type strain (PR3).</title>
        <authorList>
            <person name="Malfatti S."/>
            <person name="Tindall B.J."/>
            <person name="Schneider S."/>
            <person name="Fahnrich R."/>
            <person name="Lapidus A."/>
            <person name="Labuttii K."/>
            <person name="Copeland A."/>
            <person name="Glavina Del Rio T."/>
            <person name="Nolan M."/>
            <person name="Chen F."/>
            <person name="Lucas S."/>
            <person name="Tice H."/>
            <person name="Cheng J.F."/>
            <person name="Bruce D."/>
            <person name="Goodwin L."/>
            <person name="Pitluck S."/>
            <person name="Anderson I."/>
            <person name="Pati A."/>
            <person name="Ivanova N."/>
            <person name="Mavromatis K."/>
            <person name="Chen A."/>
            <person name="Palaniappan K."/>
            <person name="D'haeseleer P."/>
            <person name="Goker M."/>
            <person name="Bristow J."/>
            <person name="Eisen J.A."/>
            <person name="Markowitz V."/>
            <person name="Hugenholtz P."/>
            <person name="Kyrpides N.C."/>
            <person name="Klenk H.P."/>
            <person name="Chain P."/>
        </authorList>
    </citation>
    <scope>NUCLEOTIDE SEQUENCE [LARGE SCALE GENOMIC DNA]</scope>
    <source>
        <strain evidence="2">ATCC 700274 / DSM 11551 / JCM 10706 / KCTC 4070 / PR3</strain>
    </source>
</reference>
<keyword evidence="2" id="KW-1185">Reference proteome</keyword>
<dbReference type="GeneID" id="54124651"/>
<proteinExistence type="predicted"/>
<dbReference type="EMBL" id="CP001690">
    <property type="protein sequence ID" value="ADQ67074.1"/>
    <property type="molecule type" value="Genomic_DNA"/>
</dbReference>
<name>E4NTM2_HALBP</name>
<dbReference type="eggNOG" id="arCOG04615">
    <property type="taxonomic scope" value="Archaea"/>
</dbReference>
<dbReference type="Proteomes" id="UP000006663">
    <property type="component" value="Chromosome"/>
</dbReference>
<dbReference type="HOGENOM" id="CLU_2712655_0_0_2"/>